<evidence type="ECO:0000256" key="3">
    <source>
        <dbReference type="PROSITE-ProRule" id="PRU00169"/>
    </source>
</evidence>
<dbReference type="InterPro" id="IPR011006">
    <property type="entry name" value="CheY-like_superfamily"/>
</dbReference>
<dbReference type="RefSeq" id="WP_097654987.1">
    <property type="nucleotide sequence ID" value="NZ_LYXE01000172.1"/>
</dbReference>
<dbReference type="Proteomes" id="UP000220922">
    <property type="component" value="Unassembled WGS sequence"/>
</dbReference>
<proteinExistence type="predicted"/>
<sequence>MTLSRGLIFIIDDDLTLQTILEYALRNAGYEVILAPDGQEGLRMLEHLTPSLVISDIMMPNMDGVEVFYHLKERLQDQGIPIMIMTALNRKPWFAALEAEGAVIMQKPFEIDRFVDMINVTLDQS</sequence>
<dbReference type="CDD" id="cd17574">
    <property type="entry name" value="REC_OmpR"/>
    <property type="match status" value="1"/>
</dbReference>
<dbReference type="SUPFAM" id="SSF52172">
    <property type="entry name" value="CheY-like"/>
    <property type="match status" value="1"/>
</dbReference>
<dbReference type="Gene3D" id="3.40.50.2300">
    <property type="match status" value="1"/>
</dbReference>
<keyword evidence="2" id="KW-0902">Two-component regulatory system</keyword>
<evidence type="ECO:0000256" key="2">
    <source>
        <dbReference type="ARBA" id="ARBA00023012"/>
    </source>
</evidence>
<reference evidence="5 6" key="1">
    <citation type="submission" date="2016-05" db="EMBL/GenBank/DDBJ databases">
        <authorList>
            <person name="Lavstsen T."/>
            <person name="Jespersen J.S."/>
        </authorList>
    </citation>
    <scope>NUCLEOTIDE SEQUENCE [LARGE SCALE GENOMIC DNA]</scope>
    <source>
        <strain evidence="5 6">B7-9</strain>
    </source>
</reference>
<evidence type="ECO:0000259" key="4">
    <source>
        <dbReference type="PROSITE" id="PS50110"/>
    </source>
</evidence>
<dbReference type="PANTHER" id="PTHR44591:SF14">
    <property type="entry name" value="PROTEIN PILG"/>
    <property type="match status" value="1"/>
</dbReference>
<dbReference type="AlphaFoldDB" id="A0A2H3L169"/>
<dbReference type="InterPro" id="IPR001789">
    <property type="entry name" value="Sig_transdc_resp-reg_receiver"/>
</dbReference>
<comment type="caution">
    <text evidence="5">The sequence shown here is derived from an EMBL/GenBank/DDBJ whole genome shotgun (WGS) entry which is preliminary data.</text>
</comment>
<name>A0A2H3L169_9CHLR</name>
<dbReference type="EMBL" id="LYXE01000172">
    <property type="protein sequence ID" value="PDV96897.1"/>
    <property type="molecule type" value="Genomic_DNA"/>
</dbReference>
<protein>
    <submittedName>
        <fullName evidence="5">Fis family transcriptional regulator</fullName>
    </submittedName>
</protein>
<dbReference type="InterPro" id="IPR050595">
    <property type="entry name" value="Bact_response_regulator"/>
</dbReference>
<dbReference type="PANTHER" id="PTHR44591">
    <property type="entry name" value="STRESS RESPONSE REGULATOR PROTEIN 1"/>
    <property type="match status" value="1"/>
</dbReference>
<feature type="domain" description="Response regulatory" evidence="4">
    <location>
        <begin position="7"/>
        <end position="122"/>
    </location>
</feature>
<organism evidence="5 6">
    <name type="scientific">Candidatus Chloroploca asiatica</name>
    <dbReference type="NCBI Taxonomy" id="1506545"/>
    <lineage>
        <taxon>Bacteria</taxon>
        <taxon>Bacillati</taxon>
        <taxon>Chloroflexota</taxon>
        <taxon>Chloroflexia</taxon>
        <taxon>Chloroflexales</taxon>
        <taxon>Chloroflexineae</taxon>
        <taxon>Oscillochloridaceae</taxon>
        <taxon>Candidatus Chloroploca</taxon>
    </lineage>
</organism>
<dbReference type="OrthoDB" id="9790669at2"/>
<feature type="modified residue" description="4-aspartylphosphate" evidence="3">
    <location>
        <position position="56"/>
    </location>
</feature>
<dbReference type="GO" id="GO:0000160">
    <property type="term" value="P:phosphorelay signal transduction system"/>
    <property type="evidence" value="ECO:0007669"/>
    <property type="project" value="UniProtKB-KW"/>
</dbReference>
<evidence type="ECO:0000313" key="5">
    <source>
        <dbReference type="EMBL" id="PDV96897.1"/>
    </source>
</evidence>
<gene>
    <name evidence="5" type="ORF">A9Q02_19840</name>
</gene>
<dbReference type="SMART" id="SM00448">
    <property type="entry name" value="REC"/>
    <property type="match status" value="1"/>
</dbReference>
<keyword evidence="1 3" id="KW-0597">Phosphoprotein</keyword>
<evidence type="ECO:0000313" key="6">
    <source>
        <dbReference type="Proteomes" id="UP000220922"/>
    </source>
</evidence>
<dbReference type="Pfam" id="PF00072">
    <property type="entry name" value="Response_reg"/>
    <property type="match status" value="1"/>
</dbReference>
<keyword evidence="6" id="KW-1185">Reference proteome</keyword>
<accession>A0A2H3L169</accession>
<evidence type="ECO:0000256" key="1">
    <source>
        <dbReference type="ARBA" id="ARBA00022553"/>
    </source>
</evidence>
<dbReference type="PROSITE" id="PS50110">
    <property type="entry name" value="RESPONSE_REGULATORY"/>
    <property type="match status" value="1"/>
</dbReference>